<reference evidence="1 2" key="1">
    <citation type="submission" date="2023-07" db="EMBL/GenBank/DDBJ databases">
        <authorList>
            <person name="Lian W.-H."/>
        </authorList>
    </citation>
    <scope>NUCLEOTIDE SEQUENCE [LARGE SCALE GENOMIC DNA]</scope>
    <source>
        <strain evidence="1 2">SYSU DXS3180</strain>
    </source>
</reference>
<organism evidence="1 2">
    <name type="scientific">Danxiaibacter flavus</name>
    <dbReference type="NCBI Taxonomy" id="3049108"/>
    <lineage>
        <taxon>Bacteria</taxon>
        <taxon>Pseudomonadati</taxon>
        <taxon>Bacteroidota</taxon>
        <taxon>Chitinophagia</taxon>
        <taxon>Chitinophagales</taxon>
        <taxon>Chitinophagaceae</taxon>
        <taxon>Danxiaibacter</taxon>
    </lineage>
</organism>
<sequence>MKTKLLLFVVLTIGLKFSYAQIEVSHISSKNFKATGLSAFLNFSIPVAEVNYITLEGGVRYFKSNDEELALIPCLAGYRYTLNQSGSGLYVEPYAGYSFGYTTLQTHNQDGIYSDAKPGGPTAGAGFGYLFEPGGIVQLNIGLRYEHCFASYATNTFSFRISHAFTFGRRND</sequence>
<dbReference type="InterPro" id="IPR011250">
    <property type="entry name" value="OMP/PagP_B-barrel"/>
</dbReference>
<proteinExistence type="predicted"/>
<dbReference type="EMBL" id="JAULBC010000001">
    <property type="protein sequence ID" value="MEX6686609.1"/>
    <property type="molecule type" value="Genomic_DNA"/>
</dbReference>
<evidence type="ECO:0000313" key="2">
    <source>
        <dbReference type="Proteomes" id="UP001560573"/>
    </source>
</evidence>
<protein>
    <submittedName>
        <fullName evidence="1">Outer membrane beta-barrel protein</fullName>
    </submittedName>
</protein>
<keyword evidence="2" id="KW-1185">Reference proteome</keyword>
<accession>A0ABV3ZBK0</accession>
<dbReference type="Gene3D" id="2.40.128.130">
    <property type="entry name" value="Autotransporter beta-domain"/>
    <property type="match status" value="1"/>
</dbReference>
<comment type="caution">
    <text evidence="1">The sequence shown here is derived from an EMBL/GenBank/DDBJ whole genome shotgun (WGS) entry which is preliminary data.</text>
</comment>
<dbReference type="InterPro" id="IPR036709">
    <property type="entry name" value="Autotransporte_beta_dom_sf"/>
</dbReference>
<name>A0ABV3ZBK0_9BACT</name>
<dbReference type="Proteomes" id="UP001560573">
    <property type="component" value="Unassembled WGS sequence"/>
</dbReference>
<gene>
    <name evidence="1" type="ORF">QTN47_03845</name>
</gene>
<dbReference type="SUPFAM" id="SSF56925">
    <property type="entry name" value="OMPA-like"/>
    <property type="match status" value="1"/>
</dbReference>
<dbReference type="RefSeq" id="WP_369328005.1">
    <property type="nucleotide sequence ID" value="NZ_JAULBC010000001.1"/>
</dbReference>
<evidence type="ECO:0000313" key="1">
    <source>
        <dbReference type="EMBL" id="MEX6686609.1"/>
    </source>
</evidence>